<dbReference type="Gramene" id="QL01p005367:mrna">
    <property type="protein sequence ID" value="QL01p005367:mrna"/>
    <property type="gene ID" value="QL01p005367"/>
</dbReference>
<evidence type="ECO:0000259" key="1">
    <source>
        <dbReference type="Pfam" id="PF14111"/>
    </source>
</evidence>
<feature type="domain" description="Zinc knuckle CX2CX4HX4C" evidence="2">
    <location>
        <begin position="169"/>
        <end position="215"/>
    </location>
</feature>
<protein>
    <recommendedName>
        <fullName evidence="5">DUF4283 domain-containing protein</fullName>
    </recommendedName>
</protein>
<dbReference type="PANTHER" id="PTHR31286">
    <property type="entry name" value="GLYCINE-RICH CELL WALL STRUCTURAL PROTEIN 1.8-LIKE"/>
    <property type="match status" value="1"/>
</dbReference>
<evidence type="ECO:0000313" key="3">
    <source>
        <dbReference type="EnsemblPlants" id="QL01p005367:mrna"/>
    </source>
</evidence>
<dbReference type="AlphaFoldDB" id="A0A7N2KKY0"/>
<reference evidence="3 4" key="1">
    <citation type="journal article" date="2016" name="G3 (Bethesda)">
        <title>First Draft Assembly and Annotation of the Genome of a California Endemic Oak Quercus lobata Nee (Fagaceae).</title>
        <authorList>
            <person name="Sork V.L."/>
            <person name="Fitz-Gibbon S.T."/>
            <person name="Puiu D."/>
            <person name="Crepeau M."/>
            <person name="Gugger P.F."/>
            <person name="Sherman R."/>
            <person name="Stevens K."/>
            <person name="Langley C.H."/>
            <person name="Pellegrini M."/>
            <person name="Salzberg S.L."/>
        </authorList>
    </citation>
    <scope>NUCLEOTIDE SEQUENCE [LARGE SCALE GENOMIC DNA]</scope>
    <source>
        <strain evidence="3 4">cv. SW786</strain>
    </source>
</reference>
<organism evidence="3 4">
    <name type="scientific">Quercus lobata</name>
    <name type="common">Valley oak</name>
    <dbReference type="NCBI Taxonomy" id="97700"/>
    <lineage>
        <taxon>Eukaryota</taxon>
        <taxon>Viridiplantae</taxon>
        <taxon>Streptophyta</taxon>
        <taxon>Embryophyta</taxon>
        <taxon>Tracheophyta</taxon>
        <taxon>Spermatophyta</taxon>
        <taxon>Magnoliopsida</taxon>
        <taxon>eudicotyledons</taxon>
        <taxon>Gunneridae</taxon>
        <taxon>Pentapetalae</taxon>
        <taxon>rosids</taxon>
        <taxon>fabids</taxon>
        <taxon>Fagales</taxon>
        <taxon>Fagaceae</taxon>
        <taxon>Quercus</taxon>
    </lineage>
</organism>
<dbReference type="InterPro" id="IPR025558">
    <property type="entry name" value="DUF4283"/>
</dbReference>
<evidence type="ECO:0000259" key="2">
    <source>
        <dbReference type="Pfam" id="PF14392"/>
    </source>
</evidence>
<evidence type="ECO:0008006" key="5">
    <source>
        <dbReference type="Google" id="ProtNLM"/>
    </source>
</evidence>
<dbReference type="Proteomes" id="UP000594261">
    <property type="component" value="Chromosome 1"/>
</dbReference>
<dbReference type="InParanoid" id="A0A7N2KKY0"/>
<dbReference type="PANTHER" id="PTHR31286:SF167">
    <property type="entry name" value="OS09G0268800 PROTEIN"/>
    <property type="match status" value="1"/>
</dbReference>
<dbReference type="Pfam" id="PF14392">
    <property type="entry name" value="zf-CCHC_4"/>
    <property type="match status" value="1"/>
</dbReference>
<dbReference type="InterPro" id="IPR040256">
    <property type="entry name" value="At4g02000-like"/>
</dbReference>
<reference evidence="3" key="2">
    <citation type="submission" date="2021-01" db="UniProtKB">
        <authorList>
            <consortium name="EnsemblPlants"/>
        </authorList>
    </citation>
    <scope>IDENTIFICATION</scope>
</reference>
<accession>A0A7N2KKY0</accession>
<dbReference type="InterPro" id="IPR025836">
    <property type="entry name" value="Zn_knuckle_CX2CX4HX4C"/>
</dbReference>
<feature type="domain" description="DUF4283" evidence="1">
    <location>
        <begin position="34"/>
        <end position="105"/>
    </location>
</feature>
<sequence>MLELSNRWKKLTLSTSEDNPVALRPDRKKREFVLAGKFFTRRTLNVEVVAKTFRPLWRTKGDFNISVGGENILLFAFELEVDAERVFQGEPWAFDIDLVIFERYDGYSSLHTLGFKVTAFWVQIHNLPFPLQTVKTAFNIGETIGPVIKPKDLSEMLGANFLRVRMIVNVSKPLCRGRKISWDTECEGWAAFMYERLPNICYWCGSVSHDDKDCSLWLRSKGTLKLDDQQFGPWIRAPLFNPAKKSVIEVRGYDVLNKGDEDLMILPETRVDCDVPGLYQGCNNVTSTSQFQIDVVNNNKGTRAVVGNLATTKDVSSSVRRSSMLLQDVFPDLHPDNLGINSVSIPMFSHATLGVNVSQASLNLNKNEVRHEVDSLEAIRAEEFNVGWTYNSNEKETECVSQASLNLNKNEVRCEVDSLEAIRAEEFNMGWISNSNEKKTARGRPKKSSQGVLLQAASSVVSLKSFPMPTCEQKRT</sequence>
<dbReference type="EMBL" id="LRBV02000001">
    <property type="status" value="NOT_ANNOTATED_CDS"/>
    <property type="molecule type" value="Genomic_DNA"/>
</dbReference>
<dbReference type="EnsemblPlants" id="QL01p005367:mrna">
    <property type="protein sequence ID" value="QL01p005367:mrna"/>
    <property type="gene ID" value="QL01p005367"/>
</dbReference>
<dbReference type="Pfam" id="PF14111">
    <property type="entry name" value="DUF4283"/>
    <property type="match status" value="1"/>
</dbReference>
<evidence type="ECO:0000313" key="4">
    <source>
        <dbReference type="Proteomes" id="UP000594261"/>
    </source>
</evidence>
<proteinExistence type="predicted"/>
<name>A0A7N2KKY0_QUELO</name>
<keyword evidence="4" id="KW-1185">Reference proteome</keyword>